<dbReference type="Proteomes" id="UP001372338">
    <property type="component" value="Unassembled WGS sequence"/>
</dbReference>
<proteinExistence type="predicted"/>
<evidence type="ECO:0000256" key="1">
    <source>
        <dbReference type="ARBA" id="ARBA00022821"/>
    </source>
</evidence>
<keyword evidence="4" id="KW-1185">Reference proteome</keyword>
<dbReference type="InterPro" id="IPR058546">
    <property type="entry name" value="RPS4B/Roq1-like_LRR"/>
</dbReference>
<gene>
    <name evidence="3" type="ORF">RIF29_39617</name>
</gene>
<reference evidence="3 4" key="1">
    <citation type="submission" date="2024-01" db="EMBL/GenBank/DDBJ databases">
        <title>The genomes of 5 underutilized Papilionoideae crops provide insights into root nodulation and disease resistanc.</title>
        <authorList>
            <person name="Yuan L."/>
        </authorList>
    </citation>
    <scope>NUCLEOTIDE SEQUENCE [LARGE SCALE GENOMIC DNA]</scope>
    <source>
        <strain evidence="3">ZHUSHIDOU_FW_LH</strain>
        <tissue evidence="3">Leaf</tissue>
    </source>
</reference>
<evidence type="ECO:0000313" key="3">
    <source>
        <dbReference type="EMBL" id="KAK7244791.1"/>
    </source>
</evidence>
<keyword evidence="1" id="KW-0611">Plant defense</keyword>
<dbReference type="GO" id="GO:0006952">
    <property type="term" value="P:defense response"/>
    <property type="evidence" value="ECO:0007669"/>
    <property type="project" value="InterPro"/>
</dbReference>
<sequence>MHDLIKDMALEIVRQESPLQPGKRSRLWFYEDVLQVLENNAGSDKIEGIMLNYLPPEKVVQLNDKAFKKMKSLRILITMDGYYNEVIKHLPSSLRVLVWTGYPSRCLPPDSLNLRSSCLILDKFKCEGHGQLQLAMSSNKIQLHMSSCNLTYEHLVICLIGFAKVVHLDLSHNNFTVLPECIKECIHLKTLLLTDCKQLRDILVIPPKLDDIDAMNCTSLTSQSSRVLLSQAFHETGDKIMMLPGSTIPEWFDHCTKERSIIFWSREEFPKICVCAAFGVLENPAHCFQVRLCIGINGEQTILSTSCYSWSIVTDHIWLFDLRVLVNNSNLRGTFMGRDWNHVEVSFRDCHVHGEYSMAIVKWYGIHVFRQESCMDNILFTNAKILQESSATANFERFSEGNYMVAQSRDDGAFHEAYYHNESDDDLQISCYPLSKRCCR</sequence>
<dbReference type="InterPro" id="IPR044974">
    <property type="entry name" value="Disease_R_plants"/>
</dbReference>
<dbReference type="EMBL" id="JAYWIO010000008">
    <property type="protein sequence ID" value="KAK7244791.1"/>
    <property type="molecule type" value="Genomic_DNA"/>
</dbReference>
<accession>A0AAN9E2C9</accession>
<dbReference type="PANTHER" id="PTHR11017">
    <property type="entry name" value="LEUCINE-RICH REPEAT-CONTAINING PROTEIN"/>
    <property type="match status" value="1"/>
</dbReference>
<dbReference type="SUPFAM" id="SSF52058">
    <property type="entry name" value="L domain-like"/>
    <property type="match status" value="1"/>
</dbReference>
<name>A0AAN9E2C9_CROPI</name>
<dbReference type="InterPro" id="IPR032675">
    <property type="entry name" value="LRR_dom_sf"/>
</dbReference>
<evidence type="ECO:0000313" key="4">
    <source>
        <dbReference type="Proteomes" id="UP001372338"/>
    </source>
</evidence>
<dbReference type="PANTHER" id="PTHR11017:SF280">
    <property type="entry name" value="RESISTANCE PROTEIN (TIR-NBS-LRR CLASS), PUTATIVE-RELATED"/>
    <property type="match status" value="1"/>
</dbReference>
<organism evidence="3 4">
    <name type="scientific">Crotalaria pallida</name>
    <name type="common">Smooth rattlebox</name>
    <name type="synonym">Crotalaria striata</name>
    <dbReference type="NCBI Taxonomy" id="3830"/>
    <lineage>
        <taxon>Eukaryota</taxon>
        <taxon>Viridiplantae</taxon>
        <taxon>Streptophyta</taxon>
        <taxon>Embryophyta</taxon>
        <taxon>Tracheophyta</taxon>
        <taxon>Spermatophyta</taxon>
        <taxon>Magnoliopsida</taxon>
        <taxon>eudicotyledons</taxon>
        <taxon>Gunneridae</taxon>
        <taxon>Pentapetalae</taxon>
        <taxon>rosids</taxon>
        <taxon>fabids</taxon>
        <taxon>Fabales</taxon>
        <taxon>Fabaceae</taxon>
        <taxon>Papilionoideae</taxon>
        <taxon>50 kb inversion clade</taxon>
        <taxon>genistoids sensu lato</taxon>
        <taxon>core genistoids</taxon>
        <taxon>Crotalarieae</taxon>
        <taxon>Crotalaria</taxon>
    </lineage>
</organism>
<comment type="caution">
    <text evidence="3">The sequence shown here is derived from an EMBL/GenBank/DDBJ whole genome shotgun (WGS) entry which is preliminary data.</text>
</comment>
<protein>
    <recommendedName>
        <fullName evidence="2">Disease resistance protein RPS4B/Roq1-like leucine-rich repeats domain-containing protein</fullName>
    </recommendedName>
</protein>
<dbReference type="Gene3D" id="3.80.10.10">
    <property type="entry name" value="Ribonuclease Inhibitor"/>
    <property type="match status" value="1"/>
</dbReference>
<dbReference type="Pfam" id="PF23286">
    <property type="entry name" value="LRR_13"/>
    <property type="match status" value="1"/>
</dbReference>
<evidence type="ECO:0000259" key="2">
    <source>
        <dbReference type="Pfam" id="PF23286"/>
    </source>
</evidence>
<feature type="domain" description="Disease resistance protein RPS4B/Roq1-like leucine-rich repeats" evidence="2">
    <location>
        <begin position="143"/>
        <end position="220"/>
    </location>
</feature>
<dbReference type="AlphaFoldDB" id="A0AAN9E2C9"/>